<dbReference type="InterPro" id="IPR036397">
    <property type="entry name" value="RNaseH_sf"/>
</dbReference>
<dbReference type="GO" id="GO:0008408">
    <property type="term" value="F:3'-5' exonuclease activity"/>
    <property type="evidence" value="ECO:0007669"/>
    <property type="project" value="TreeGrafter"/>
</dbReference>
<dbReference type="InterPro" id="IPR012337">
    <property type="entry name" value="RNaseH-like_sf"/>
</dbReference>
<comment type="function">
    <text evidence="5">DNA polymerase III is a complex, multichain enzyme responsible for most of the replicative synthesis in bacteria. The epsilon subunit contain the editing function and is a proofreading 3'-5' exonuclease.</text>
</comment>
<dbReference type="SMART" id="SM00479">
    <property type="entry name" value="EXOIII"/>
    <property type="match status" value="1"/>
</dbReference>
<dbReference type="SUPFAM" id="SSF53098">
    <property type="entry name" value="Ribonuclease H-like"/>
    <property type="match status" value="1"/>
</dbReference>
<comment type="subunit">
    <text evidence="6">DNA polymerase III contains a core (composed of alpha, epsilon and theta chains) that associates with a tau subunit. This core dimerizes to form the POLIII' complex. PolIII' associates with the gamma complex (composed of gamma, delta, delta', psi and chi chains) and with the beta chain to form the complete DNA polymerase III complex.</text>
</comment>
<name>A0A0R3N052_9BRAD</name>
<proteinExistence type="predicted"/>
<evidence type="ECO:0000259" key="8">
    <source>
        <dbReference type="SMART" id="SM00479"/>
    </source>
</evidence>
<dbReference type="InterPro" id="IPR006054">
    <property type="entry name" value="DnaQ"/>
</dbReference>
<dbReference type="InterPro" id="IPR011856">
    <property type="entry name" value="tRNA_endonuc-like_dom_sf"/>
</dbReference>
<evidence type="ECO:0000256" key="2">
    <source>
        <dbReference type="ARBA" id="ARBA00012417"/>
    </source>
</evidence>
<organism evidence="10 11">
    <name type="scientific">Bradyrhizobium lablabi</name>
    <dbReference type="NCBI Taxonomy" id="722472"/>
    <lineage>
        <taxon>Bacteria</taxon>
        <taxon>Pseudomonadati</taxon>
        <taxon>Pseudomonadota</taxon>
        <taxon>Alphaproteobacteria</taxon>
        <taxon>Hyphomicrobiales</taxon>
        <taxon>Nitrobacteraceae</taxon>
        <taxon>Bradyrhizobium</taxon>
    </lineage>
</organism>
<dbReference type="Pfam" id="PF08774">
    <property type="entry name" value="VRR_NUC"/>
    <property type="match status" value="1"/>
</dbReference>
<dbReference type="NCBIfam" id="TIGR00573">
    <property type="entry name" value="dnaq"/>
    <property type="match status" value="1"/>
</dbReference>
<reference evidence="10 11" key="1">
    <citation type="submission" date="2014-03" db="EMBL/GenBank/DDBJ databases">
        <title>Bradyrhizobium valentinum sp. nov., isolated from effective nodules of Lupinus mariae-josephae, a lupine endemic of basic-lime soils in Eastern Spain.</title>
        <authorList>
            <person name="Duran D."/>
            <person name="Rey L."/>
            <person name="Navarro A."/>
            <person name="Busquets A."/>
            <person name="Imperial J."/>
            <person name="Ruiz-Argueso T."/>
        </authorList>
    </citation>
    <scope>NUCLEOTIDE SEQUENCE [LARGE SCALE GENOMIC DNA]</scope>
    <source>
        <strain evidence="10 11">CCBAU 23086</strain>
    </source>
</reference>
<dbReference type="PANTHER" id="PTHR30231">
    <property type="entry name" value="DNA POLYMERASE III SUBUNIT EPSILON"/>
    <property type="match status" value="1"/>
</dbReference>
<dbReference type="Gene3D" id="3.40.1350.10">
    <property type="match status" value="1"/>
</dbReference>
<dbReference type="GO" id="GO:0005829">
    <property type="term" value="C:cytosol"/>
    <property type="evidence" value="ECO:0007669"/>
    <property type="project" value="TreeGrafter"/>
</dbReference>
<dbReference type="GO" id="GO:0003677">
    <property type="term" value="F:DNA binding"/>
    <property type="evidence" value="ECO:0007669"/>
    <property type="project" value="InterPro"/>
</dbReference>
<gene>
    <name evidence="10" type="ORF">CQ14_09715</name>
</gene>
<dbReference type="Proteomes" id="UP000051660">
    <property type="component" value="Unassembled WGS sequence"/>
</dbReference>
<comment type="cofactor">
    <cofactor evidence="1">
        <name>Mg(2+)</name>
        <dbReference type="ChEBI" id="CHEBI:18420"/>
    </cofactor>
</comment>
<keyword evidence="3" id="KW-0540">Nuclease</keyword>
<dbReference type="RefSeq" id="WP_057857945.1">
    <property type="nucleotide sequence ID" value="NZ_LLYB01000057.1"/>
</dbReference>
<dbReference type="InterPro" id="IPR049125">
    <property type="entry name" value="FAN1-like_WH"/>
</dbReference>
<dbReference type="InterPro" id="IPR014883">
    <property type="entry name" value="VRR_NUC"/>
</dbReference>
<dbReference type="GO" id="GO:0045004">
    <property type="term" value="P:DNA replication proofreading"/>
    <property type="evidence" value="ECO:0007669"/>
    <property type="project" value="TreeGrafter"/>
</dbReference>
<evidence type="ECO:0000256" key="1">
    <source>
        <dbReference type="ARBA" id="ARBA00001946"/>
    </source>
</evidence>
<evidence type="ECO:0000256" key="3">
    <source>
        <dbReference type="ARBA" id="ARBA00022722"/>
    </source>
</evidence>
<evidence type="ECO:0000259" key="9">
    <source>
        <dbReference type="SMART" id="SM00990"/>
    </source>
</evidence>
<evidence type="ECO:0000256" key="5">
    <source>
        <dbReference type="ARBA" id="ARBA00025483"/>
    </source>
</evidence>
<dbReference type="FunFam" id="3.30.420.10:FF:000045">
    <property type="entry name" value="3'-5' exonuclease DinG"/>
    <property type="match status" value="1"/>
</dbReference>
<protein>
    <recommendedName>
        <fullName evidence="2">DNA-directed DNA polymerase</fullName>
        <ecNumber evidence="2">2.7.7.7</ecNumber>
    </recommendedName>
</protein>
<comment type="catalytic activity">
    <reaction evidence="7">
        <text>DNA(n) + a 2'-deoxyribonucleoside 5'-triphosphate = DNA(n+1) + diphosphate</text>
        <dbReference type="Rhea" id="RHEA:22508"/>
        <dbReference type="Rhea" id="RHEA-COMP:17339"/>
        <dbReference type="Rhea" id="RHEA-COMP:17340"/>
        <dbReference type="ChEBI" id="CHEBI:33019"/>
        <dbReference type="ChEBI" id="CHEBI:61560"/>
        <dbReference type="ChEBI" id="CHEBI:173112"/>
        <dbReference type="EC" id="2.7.7.7"/>
    </reaction>
</comment>
<evidence type="ECO:0000313" key="11">
    <source>
        <dbReference type="Proteomes" id="UP000051660"/>
    </source>
</evidence>
<dbReference type="EC" id="2.7.7.7" evidence="2"/>
<dbReference type="Pfam" id="PF00929">
    <property type="entry name" value="RNase_T"/>
    <property type="match status" value="1"/>
</dbReference>
<keyword evidence="4" id="KW-0378">Hydrolase</keyword>
<feature type="domain" description="VRR-NUC" evidence="9">
    <location>
        <begin position="431"/>
        <end position="538"/>
    </location>
</feature>
<dbReference type="AlphaFoldDB" id="A0A0R3N052"/>
<dbReference type="OrthoDB" id="7427781at2"/>
<comment type="caution">
    <text evidence="10">The sequence shown here is derived from an EMBL/GenBank/DDBJ whole genome shotgun (WGS) entry which is preliminary data.</text>
</comment>
<dbReference type="GO" id="GO:0003887">
    <property type="term" value="F:DNA-directed DNA polymerase activity"/>
    <property type="evidence" value="ECO:0007669"/>
    <property type="project" value="UniProtKB-EC"/>
</dbReference>
<dbReference type="PANTHER" id="PTHR30231:SF41">
    <property type="entry name" value="DNA POLYMERASE III SUBUNIT EPSILON"/>
    <property type="match status" value="1"/>
</dbReference>
<feature type="domain" description="Exonuclease" evidence="8">
    <location>
        <begin position="545"/>
        <end position="709"/>
    </location>
</feature>
<accession>A0A0R3N052</accession>
<dbReference type="CDD" id="cd06127">
    <property type="entry name" value="DEDDh"/>
    <property type="match status" value="1"/>
</dbReference>
<sequence>MAKLPVLPAYYYLDHFVEMLGFVQRTYGLILTAEHHDFIARFEGLSKDAQCLLIRMVNRRGAIFNRSLFNYPEIADVQRAVSDLMAAGHARSLGEADYAAFVACLSKDVLVTGAQAAGRGDVRKSWSKPKFVDYYLEQVPFSVAVQHCGAHKFIALHGTRPIEFLLYLYFGKTEVDLKNFALRDLGILRTNQETSFSARFTDAEEALASFHYSQILDRLEVKSATVYRQAAIDVLGGPVCGTDFAADLRSRAAHQTGLYFEKAGEGALARQLYRAGSSPDCNERLVRLLYSEGDRVGAEELLQRMIDDPASEGEHLFATDFYARKYGGRRTGPFTELLRSGRVIAVDDTHRGNPEAGVAGVLRRDGAKVYYTENVLWHTLFGLLFWDELFESTQMPSGFDWIPHCLKDRSFHRLFASTIDEKLEAIALGNALPSILRTVAARWGRPNGIFAWDHVQVEALRALLDGVDPSGIARIVRAMCHDFRGMRDGFPDLLLVRDGKASFMEIKAEGDVIRRNQLIRLRQLGAAGIAAEIGRVDYRFDPEQDYVVVDVETTGAWSNGDRITEIGAVKIRNHRVVGEWHSLLNPQRPIPAKIVQLTGITNDMVRGAPLFAEVAESFIDFMADGIFVAHNVNFDYGFIAYEFERLERPFRFPKLCTCAGMRRRYPGHKSYGLGNLCEIYGIELDNHHRALCDARASAHLLNLINQKRG</sequence>
<dbReference type="InterPro" id="IPR013520">
    <property type="entry name" value="Ribonucl_H"/>
</dbReference>
<evidence type="ECO:0000256" key="6">
    <source>
        <dbReference type="ARBA" id="ARBA00026073"/>
    </source>
</evidence>
<evidence type="ECO:0000256" key="4">
    <source>
        <dbReference type="ARBA" id="ARBA00022801"/>
    </source>
</evidence>
<dbReference type="EMBL" id="LLYB01000057">
    <property type="protein sequence ID" value="KRR25276.1"/>
    <property type="molecule type" value="Genomic_DNA"/>
</dbReference>
<evidence type="ECO:0000256" key="7">
    <source>
        <dbReference type="ARBA" id="ARBA00049244"/>
    </source>
</evidence>
<evidence type="ECO:0000313" key="10">
    <source>
        <dbReference type="EMBL" id="KRR25276.1"/>
    </source>
</evidence>
<dbReference type="SMART" id="SM00990">
    <property type="entry name" value="VRR_NUC"/>
    <property type="match status" value="1"/>
</dbReference>
<dbReference type="Pfam" id="PF21315">
    <property type="entry name" value="FAN1_HTH"/>
    <property type="match status" value="1"/>
</dbReference>
<dbReference type="Gene3D" id="3.30.420.10">
    <property type="entry name" value="Ribonuclease H-like superfamily/Ribonuclease H"/>
    <property type="match status" value="1"/>
</dbReference>